<dbReference type="EMBL" id="LR796313">
    <property type="protein sequence ID" value="CAB4136360.1"/>
    <property type="molecule type" value="Genomic_DNA"/>
</dbReference>
<sequence length="307" mass="33367">MAILTGTDCTTSRLGSGLENCQPIEGLPNGVILTPKGWSLDKTSGTFDKAYVQEQVQLGNFVPLVGCFEAVAETPDATTQESQSGLIEVVRQGKPVFTCTYKKGLAFQKIAFSYNSYQQYDALITYETGYIKCAESVDGTSIKGLSVGMLNTNGYTENNGTNSASTILKFQVTDPFEYNQYVNLLTDLDFNPNTELFGITDVTLLGRANNGVNRLYVKAAWLHNEQFPITGFSSSSFKLSLDGSDIGIDGSITYDSTTKEYTITPDDTSVVSGDVWTVTLYDSVNDVACTKLGNKFYRGTTTFVVTA</sequence>
<reference evidence="1" key="1">
    <citation type="submission" date="2020-04" db="EMBL/GenBank/DDBJ databases">
        <authorList>
            <person name="Chiriac C."/>
            <person name="Salcher M."/>
            <person name="Ghai R."/>
            <person name="Kavagutti S V."/>
        </authorList>
    </citation>
    <scope>NUCLEOTIDE SEQUENCE</scope>
</reference>
<accession>A0A6J5LTU4</accession>
<evidence type="ECO:0000313" key="1">
    <source>
        <dbReference type="EMBL" id="CAB4136360.1"/>
    </source>
</evidence>
<organism evidence="1">
    <name type="scientific">uncultured Caudovirales phage</name>
    <dbReference type="NCBI Taxonomy" id="2100421"/>
    <lineage>
        <taxon>Viruses</taxon>
        <taxon>Duplodnaviria</taxon>
        <taxon>Heunggongvirae</taxon>
        <taxon>Uroviricota</taxon>
        <taxon>Caudoviricetes</taxon>
        <taxon>Peduoviridae</taxon>
        <taxon>Maltschvirus</taxon>
        <taxon>Maltschvirus maltsch</taxon>
    </lineage>
</organism>
<gene>
    <name evidence="1" type="ORF">UFOVP299_61</name>
</gene>
<name>A0A6J5LTU4_9CAUD</name>
<proteinExistence type="predicted"/>
<protein>
    <submittedName>
        <fullName evidence="1">Uncharacterized protein</fullName>
    </submittedName>
</protein>